<comment type="caution">
    <text evidence="2">The sequence shown here is derived from an EMBL/GenBank/DDBJ whole genome shotgun (WGS) entry which is preliminary data.</text>
</comment>
<sequence length="143" mass="15972">MSVGLSVGQSTRWFPDDNSRTLGARIMKLHRYIDHDCQMTPIDFEVTRSKVKVTPLSPQELWHYVHSCYGDDLGLTSSDDEYVPPPSESKDSSASKHLNSGKGVLSTSKHLNYDKGVLSTSKHLILARKLCNVKTPKITDEVI</sequence>
<dbReference type="Proteomes" id="UP000828390">
    <property type="component" value="Unassembled WGS sequence"/>
</dbReference>
<name>A0A9D4C4Q9_DREPO</name>
<dbReference type="AlphaFoldDB" id="A0A9D4C4Q9"/>
<evidence type="ECO:0000313" key="3">
    <source>
        <dbReference type="Proteomes" id="UP000828390"/>
    </source>
</evidence>
<evidence type="ECO:0000256" key="1">
    <source>
        <dbReference type="SAM" id="MobiDB-lite"/>
    </source>
</evidence>
<evidence type="ECO:0000313" key="2">
    <source>
        <dbReference type="EMBL" id="KAH3717112.1"/>
    </source>
</evidence>
<organism evidence="2 3">
    <name type="scientific">Dreissena polymorpha</name>
    <name type="common">Zebra mussel</name>
    <name type="synonym">Mytilus polymorpha</name>
    <dbReference type="NCBI Taxonomy" id="45954"/>
    <lineage>
        <taxon>Eukaryota</taxon>
        <taxon>Metazoa</taxon>
        <taxon>Spiralia</taxon>
        <taxon>Lophotrochozoa</taxon>
        <taxon>Mollusca</taxon>
        <taxon>Bivalvia</taxon>
        <taxon>Autobranchia</taxon>
        <taxon>Heteroconchia</taxon>
        <taxon>Euheterodonta</taxon>
        <taxon>Imparidentia</taxon>
        <taxon>Neoheterodontei</taxon>
        <taxon>Myida</taxon>
        <taxon>Dreissenoidea</taxon>
        <taxon>Dreissenidae</taxon>
        <taxon>Dreissena</taxon>
    </lineage>
</organism>
<gene>
    <name evidence="2" type="ORF">DPMN_059890</name>
</gene>
<proteinExistence type="predicted"/>
<protein>
    <submittedName>
        <fullName evidence="2">Uncharacterized protein</fullName>
    </submittedName>
</protein>
<reference evidence="2" key="1">
    <citation type="journal article" date="2019" name="bioRxiv">
        <title>The Genome of the Zebra Mussel, Dreissena polymorpha: A Resource for Invasive Species Research.</title>
        <authorList>
            <person name="McCartney M.A."/>
            <person name="Auch B."/>
            <person name="Kono T."/>
            <person name="Mallez S."/>
            <person name="Zhang Y."/>
            <person name="Obille A."/>
            <person name="Becker A."/>
            <person name="Abrahante J.E."/>
            <person name="Garbe J."/>
            <person name="Badalamenti J.P."/>
            <person name="Herman A."/>
            <person name="Mangelson H."/>
            <person name="Liachko I."/>
            <person name="Sullivan S."/>
            <person name="Sone E.D."/>
            <person name="Koren S."/>
            <person name="Silverstein K.A.T."/>
            <person name="Beckman K.B."/>
            <person name="Gohl D.M."/>
        </authorList>
    </citation>
    <scope>NUCLEOTIDE SEQUENCE</scope>
    <source>
        <strain evidence="2">Duluth1</strain>
        <tissue evidence="2">Whole animal</tissue>
    </source>
</reference>
<reference evidence="2" key="2">
    <citation type="submission" date="2020-11" db="EMBL/GenBank/DDBJ databases">
        <authorList>
            <person name="McCartney M.A."/>
            <person name="Auch B."/>
            <person name="Kono T."/>
            <person name="Mallez S."/>
            <person name="Becker A."/>
            <person name="Gohl D.M."/>
            <person name="Silverstein K.A.T."/>
            <person name="Koren S."/>
            <person name="Bechman K.B."/>
            <person name="Herman A."/>
            <person name="Abrahante J.E."/>
            <person name="Garbe J."/>
        </authorList>
    </citation>
    <scope>NUCLEOTIDE SEQUENCE</scope>
    <source>
        <strain evidence="2">Duluth1</strain>
        <tissue evidence="2">Whole animal</tissue>
    </source>
</reference>
<keyword evidence="3" id="KW-1185">Reference proteome</keyword>
<dbReference type="EMBL" id="JAIWYP010000013">
    <property type="protein sequence ID" value="KAH3717112.1"/>
    <property type="molecule type" value="Genomic_DNA"/>
</dbReference>
<accession>A0A9D4C4Q9</accession>
<feature type="region of interest" description="Disordered" evidence="1">
    <location>
        <begin position="77"/>
        <end position="104"/>
    </location>
</feature>